<dbReference type="OrthoDB" id="2370461at2"/>
<evidence type="ECO:0000313" key="2">
    <source>
        <dbReference type="Proteomes" id="UP000245125"/>
    </source>
</evidence>
<sequence length="157" mass="18384">MMLTMNERKKATAMVACRYQKATKKDKGLILDEFTKLTGYGRRYASHLLTCHGRRLRIRKHCVVQVDAGKTTPRKKAKVYDDAVTKALKEVWYIMDCICGKRLAPAQREVVIRLEQFCEIRLSDDVRQKLFRKSPASIDRLLAKERKRHQIKARHHC</sequence>
<accession>A0A2U3QHL0</accession>
<protein>
    <submittedName>
        <fullName evidence="1">Integrase catalytic region</fullName>
    </submittedName>
</protein>
<dbReference type="AlphaFoldDB" id="A0A2U3QHL0"/>
<evidence type="ECO:0000313" key="1">
    <source>
        <dbReference type="EMBL" id="SPQ00891.1"/>
    </source>
</evidence>
<dbReference type="Proteomes" id="UP000245125">
    <property type="component" value="Unassembled WGS sequence"/>
</dbReference>
<name>A0A2U3QHL0_9BACT</name>
<reference evidence="2" key="1">
    <citation type="submission" date="2018-03" db="EMBL/GenBank/DDBJ databases">
        <authorList>
            <person name="Zecchin S."/>
        </authorList>
    </citation>
    <scope>NUCLEOTIDE SEQUENCE [LARGE SCALE GENOMIC DNA]</scope>
</reference>
<proteinExistence type="predicted"/>
<dbReference type="EMBL" id="OUUY01000083">
    <property type="protein sequence ID" value="SPQ00891.1"/>
    <property type="molecule type" value="Genomic_DNA"/>
</dbReference>
<keyword evidence="2" id="KW-1185">Reference proteome</keyword>
<organism evidence="1 2">
    <name type="scientific">Candidatus Sulfobium mesophilum</name>
    <dbReference type="NCBI Taxonomy" id="2016548"/>
    <lineage>
        <taxon>Bacteria</taxon>
        <taxon>Pseudomonadati</taxon>
        <taxon>Nitrospirota</taxon>
        <taxon>Nitrospiria</taxon>
        <taxon>Nitrospirales</taxon>
        <taxon>Nitrospiraceae</taxon>
        <taxon>Candidatus Sulfobium</taxon>
    </lineage>
</organism>
<gene>
    <name evidence="1" type="ORF">NBG4_370006</name>
</gene>